<proteinExistence type="predicted"/>
<feature type="non-terminal residue" evidence="1">
    <location>
        <position position="214"/>
    </location>
</feature>
<name>A0A382G6M0_9ZZZZ</name>
<reference evidence="1" key="1">
    <citation type="submission" date="2018-05" db="EMBL/GenBank/DDBJ databases">
        <authorList>
            <person name="Lanie J.A."/>
            <person name="Ng W.-L."/>
            <person name="Kazmierczak K.M."/>
            <person name="Andrzejewski T.M."/>
            <person name="Davidsen T.M."/>
            <person name="Wayne K.J."/>
            <person name="Tettelin H."/>
            <person name="Glass J.I."/>
            <person name="Rusch D."/>
            <person name="Podicherti R."/>
            <person name="Tsui H.-C.T."/>
            <person name="Winkler M.E."/>
        </authorList>
    </citation>
    <scope>NUCLEOTIDE SEQUENCE</scope>
</reference>
<dbReference type="AlphaFoldDB" id="A0A382G6M0"/>
<gene>
    <name evidence="1" type="ORF">METZ01_LOCUS223118</name>
</gene>
<dbReference type="EMBL" id="UINC01053579">
    <property type="protein sequence ID" value="SVB70264.1"/>
    <property type="molecule type" value="Genomic_DNA"/>
</dbReference>
<sequence>MKYGFQNTVPISFLLGLLLVLTPCSTVYAQDEEDDSVEEIFWGDEEEDAGLDEEFDFSEDEEFGEEDMEGFEFEDDAFDEEFGEDEFEDEGDDFSEDFEEEPEEDIGAAANRLGYTLNIIGSSPGFVNHQLRTYNSGVDFRASFEFPMLLQIGSLRFRLGAEVGTFKFSNYKPIGGVFSGVHVTGILSFPAGPGQVRIGGGMIGSGFGLILENS</sequence>
<evidence type="ECO:0000313" key="1">
    <source>
        <dbReference type="EMBL" id="SVB70264.1"/>
    </source>
</evidence>
<protein>
    <submittedName>
        <fullName evidence="1">Uncharacterized protein</fullName>
    </submittedName>
</protein>
<organism evidence="1">
    <name type="scientific">marine metagenome</name>
    <dbReference type="NCBI Taxonomy" id="408172"/>
    <lineage>
        <taxon>unclassified sequences</taxon>
        <taxon>metagenomes</taxon>
        <taxon>ecological metagenomes</taxon>
    </lineage>
</organism>
<accession>A0A382G6M0</accession>